<proteinExistence type="predicted"/>
<keyword evidence="5" id="KW-1185">Reference proteome</keyword>
<feature type="transmembrane region" description="Helical" evidence="2">
    <location>
        <begin position="104"/>
        <end position="124"/>
    </location>
</feature>
<name>A0A8J7WKC0_9ACTN</name>
<evidence type="ECO:0000256" key="2">
    <source>
        <dbReference type="SAM" id="Phobius"/>
    </source>
</evidence>
<dbReference type="PANTHER" id="PTHR45228:SF4">
    <property type="entry name" value="LIPOPROTEIN"/>
    <property type="match status" value="1"/>
</dbReference>
<keyword evidence="2" id="KW-0472">Membrane</keyword>
<dbReference type="InterPro" id="IPR003607">
    <property type="entry name" value="HD/PDEase_dom"/>
</dbReference>
<feature type="transmembrane region" description="Helical" evidence="2">
    <location>
        <begin position="66"/>
        <end position="92"/>
    </location>
</feature>
<dbReference type="InterPro" id="IPR006675">
    <property type="entry name" value="HDIG_dom"/>
</dbReference>
<accession>A0A8J7WKC0</accession>
<keyword evidence="2" id="KW-0812">Transmembrane</keyword>
<feature type="region of interest" description="Disordered" evidence="1">
    <location>
        <begin position="504"/>
        <end position="542"/>
    </location>
</feature>
<dbReference type="Gene3D" id="1.10.3210.10">
    <property type="entry name" value="Hypothetical protein af1432"/>
    <property type="match status" value="1"/>
</dbReference>
<dbReference type="EMBL" id="JAGSXH010000036">
    <property type="protein sequence ID" value="MBS2963883.1"/>
    <property type="molecule type" value="Genomic_DNA"/>
</dbReference>
<feature type="transmembrane region" description="Helical" evidence="2">
    <location>
        <begin position="6"/>
        <end position="27"/>
    </location>
</feature>
<feature type="transmembrane region" description="Helical" evidence="2">
    <location>
        <begin position="34"/>
        <end position="54"/>
    </location>
</feature>
<dbReference type="AlphaFoldDB" id="A0A8J7WKC0"/>
<sequence>MPRTARVYVAGVASAAVLAAAVILPGARWGRVDLVLFFVLAALQGVILVTSTFPKFAESPGVPASVAVQLAAVVLLPQGVASASMAVGGLCIALRPGTPIDRMVFVVSGVFLTPVAGEVVYGALHGSRTLMRPEMPAALMPMVFAALALTAVPALLVGTMTVVGGRVRAKAALREAMRRIMPRNVAYSFAGLLAAVLWRHQAPVLATLVMIGPLLVTRWAYEQYAEQRAAHDATVRALVQAVEIKDLYTRGHSERVAKGSEMIARWLGMEEERISILRYAAILHDVGKLGVPTRLLQKDGKFDEAELETIRVHPVRGVDVVRDIAFLNEAYTAILHHHERMDGRGYPTGLAGERIPRFARIIAVADAFDSMTSTRSYRPARSVPDALAELRGCAGSQFDPVIVEAMHQALAHAEREGKPWLGDGTLPVFARSAPRRAALADAGALEAVRAAGVSGVSAGGPTDGAASSGACPLRVRARSGAVCADTALPCPHGDKCAADGFDHDDPAFMVPSPLSERSLSERSLSERERQEPPPHAPLRGRR</sequence>
<comment type="caution">
    <text evidence="4">The sequence shown here is derived from an EMBL/GenBank/DDBJ whole genome shotgun (WGS) entry which is preliminary data.</text>
</comment>
<dbReference type="InterPro" id="IPR037522">
    <property type="entry name" value="HD_GYP_dom"/>
</dbReference>
<dbReference type="InterPro" id="IPR052020">
    <property type="entry name" value="Cyclic_di-GMP/3'3'-cGAMP_PDE"/>
</dbReference>
<evidence type="ECO:0000313" key="4">
    <source>
        <dbReference type="EMBL" id="MBS2963883.1"/>
    </source>
</evidence>
<dbReference type="SMART" id="SM00471">
    <property type="entry name" value="HDc"/>
    <property type="match status" value="1"/>
</dbReference>
<feature type="domain" description="HD-GYP" evidence="3">
    <location>
        <begin position="227"/>
        <end position="422"/>
    </location>
</feature>
<dbReference type="Proteomes" id="UP000677913">
    <property type="component" value="Unassembled WGS sequence"/>
</dbReference>
<gene>
    <name evidence="4" type="ORF">KGA66_12565</name>
</gene>
<dbReference type="Pfam" id="PF13487">
    <property type="entry name" value="HD_5"/>
    <property type="match status" value="1"/>
</dbReference>
<dbReference type="SUPFAM" id="SSF109604">
    <property type="entry name" value="HD-domain/PDEase-like"/>
    <property type="match status" value="1"/>
</dbReference>
<reference evidence="4" key="1">
    <citation type="submission" date="2021-04" db="EMBL/GenBank/DDBJ databases">
        <title>Genome based classification of Actinospica acidithermotolerans sp. nov., an actinobacterium isolated from an Indonesian hot spring.</title>
        <authorList>
            <person name="Kusuma A.B."/>
            <person name="Putra K.E."/>
            <person name="Nafisah S."/>
            <person name="Loh J."/>
            <person name="Nouioui I."/>
            <person name="Goodfellow M."/>
        </authorList>
    </citation>
    <scope>NUCLEOTIDE SEQUENCE</scope>
    <source>
        <strain evidence="4">DSM 45618</strain>
    </source>
</reference>
<dbReference type="PANTHER" id="PTHR45228">
    <property type="entry name" value="CYCLIC DI-GMP PHOSPHODIESTERASE TM_0186-RELATED"/>
    <property type="match status" value="1"/>
</dbReference>
<protein>
    <submittedName>
        <fullName evidence="4">HD-GYP domain-containing protein</fullName>
    </submittedName>
</protein>
<organism evidence="4 5">
    <name type="scientific">Actinocrinis puniceicyclus</name>
    <dbReference type="NCBI Taxonomy" id="977794"/>
    <lineage>
        <taxon>Bacteria</taxon>
        <taxon>Bacillati</taxon>
        <taxon>Actinomycetota</taxon>
        <taxon>Actinomycetes</taxon>
        <taxon>Catenulisporales</taxon>
        <taxon>Actinospicaceae</taxon>
        <taxon>Actinocrinis</taxon>
    </lineage>
</organism>
<dbReference type="PROSITE" id="PS51832">
    <property type="entry name" value="HD_GYP"/>
    <property type="match status" value="1"/>
</dbReference>
<feature type="transmembrane region" description="Helical" evidence="2">
    <location>
        <begin position="180"/>
        <end position="198"/>
    </location>
</feature>
<keyword evidence="2" id="KW-1133">Transmembrane helix</keyword>
<feature type="transmembrane region" description="Helical" evidence="2">
    <location>
        <begin position="136"/>
        <end position="159"/>
    </location>
</feature>
<dbReference type="NCBIfam" id="TIGR00277">
    <property type="entry name" value="HDIG"/>
    <property type="match status" value="1"/>
</dbReference>
<evidence type="ECO:0000313" key="5">
    <source>
        <dbReference type="Proteomes" id="UP000677913"/>
    </source>
</evidence>
<evidence type="ECO:0000256" key="1">
    <source>
        <dbReference type="SAM" id="MobiDB-lite"/>
    </source>
</evidence>
<feature type="compositionally biased region" description="Basic and acidic residues" evidence="1">
    <location>
        <begin position="518"/>
        <end position="532"/>
    </location>
</feature>
<evidence type="ECO:0000259" key="3">
    <source>
        <dbReference type="PROSITE" id="PS51832"/>
    </source>
</evidence>
<dbReference type="CDD" id="cd00077">
    <property type="entry name" value="HDc"/>
    <property type="match status" value="1"/>
</dbReference>